<comment type="caution">
    <text evidence="1">The sequence shown here is derived from an EMBL/GenBank/DDBJ whole genome shotgun (WGS) entry which is preliminary data.</text>
</comment>
<protein>
    <recommendedName>
        <fullName evidence="3">Ubiquitin thioesterase OTU1</fullName>
    </recommendedName>
</protein>
<reference evidence="1 2" key="1">
    <citation type="submission" date="2024-01" db="EMBL/GenBank/DDBJ databases">
        <title>Genome assemblies of Stephania.</title>
        <authorList>
            <person name="Yang L."/>
        </authorList>
    </citation>
    <scope>NUCLEOTIDE SEQUENCE [LARGE SCALE GENOMIC DNA]</scope>
    <source>
        <strain evidence="1">QJT</strain>
        <tissue evidence="1">Leaf</tissue>
    </source>
</reference>
<gene>
    <name evidence="1" type="ORF">Sjap_025246</name>
</gene>
<evidence type="ECO:0008006" key="3">
    <source>
        <dbReference type="Google" id="ProtNLM"/>
    </source>
</evidence>
<name>A0AAP0E195_9MAGN</name>
<dbReference type="AlphaFoldDB" id="A0AAP0E195"/>
<organism evidence="1 2">
    <name type="scientific">Stephania japonica</name>
    <dbReference type="NCBI Taxonomy" id="461633"/>
    <lineage>
        <taxon>Eukaryota</taxon>
        <taxon>Viridiplantae</taxon>
        <taxon>Streptophyta</taxon>
        <taxon>Embryophyta</taxon>
        <taxon>Tracheophyta</taxon>
        <taxon>Spermatophyta</taxon>
        <taxon>Magnoliopsida</taxon>
        <taxon>Ranunculales</taxon>
        <taxon>Menispermaceae</taxon>
        <taxon>Menispermoideae</taxon>
        <taxon>Cissampelideae</taxon>
        <taxon>Stephania</taxon>
    </lineage>
</organism>
<keyword evidence="2" id="KW-1185">Reference proteome</keyword>
<accession>A0AAP0E195</accession>
<dbReference type="Proteomes" id="UP001417504">
    <property type="component" value="Unassembled WGS sequence"/>
</dbReference>
<dbReference type="EMBL" id="JBBNAE010000011">
    <property type="protein sequence ID" value="KAK9084835.1"/>
    <property type="molecule type" value="Genomic_DNA"/>
</dbReference>
<dbReference type="Gene3D" id="3.90.70.80">
    <property type="match status" value="1"/>
</dbReference>
<evidence type="ECO:0000313" key="1">
    <source>
        <dbReference type="EMBL" id="KAK9084835.1"/>
    </source>
</evidence>
<sequence length="75" mass="8692">MFVMEHDNTKHLIIDREWNFTDTTKFTLRYGVCQIGAVEEKNIMEGVIVRRVIPSDNSCLFNAVGFVMELDKHST</sequence>
<proteinExistence type="predicted"/>
<evidence type="ECO:0000313" key="2">
    <source>
        <dbReference type="Proteomes" id="UP001417504"/>
    </source>
</evidence>